<dbReference type="InterPro" id="IPR004374">
    <property type="entry name" value="PrfB"/>
</dbReference>
<organism evidence="8 9">
    <name type="scientific">Pyxidicoccus parkwayensis</name>
    <dbReference type="NCBI Taxonomy" id="2813578"/>
    <lineage>
        <taxon>Bacteria</taxon>
        <taxon>Pseudomonadati</taxon>
        <taxon>Myxococcota</taxon>
        <taxon>Myxococcia</taxon>
        <taxon>Myxococcales</taxon>
        <taxon>Cystobacterineae</taxon>
        <taxon>Myxococcaceae</taxon>
        <taxon>Pyxidicoccus</taxon>
    </lineage>
</organism>
<dbReference type="Gene3D" id="3.30.160.20">
    <property type="match status" value="1"/>
</dbReference>
<dbReference type="PANTHER" id="PTHR43116:SF3">
    <property type="entry name" value="CLASS I PEPTIDE CHAIN RELEASE FACTOR"/>
    <property type="match status" value="1"/>
</dbReference>
<evidence type="ECO:0000256" key="4">
    <source>
        <dbReference type="HAMAP-Rule" id="MF_00094"/>
    </source>
</evidence>
<accession>A0ABX7PC21</accession>
<gene>
    <name evidence="4 8" type="primary">prfB</name>
    <name evidence="8" type="ORF">JY651_08455</name>
</gene>
<keyword evidence="3 4" id="KW-0648">Protein biosynthesis</keyword>
<evidence type="ECO:0000256" key="6">
    <source>
        <dbReference type="SAM" id="Coils"/>
    </source>
</evidence>
<evidence type="ECO:0000256" key="5">
    <source>
        <dbReference type="NCBIfam" id="TIGR00020"/>
    </source>
</evidence>
<comment type="function">
    <text evidence="4">Peptide chain release factor 2 directs the termination of translation in response to the peptide chain termination codons UGA and UAA.</text>
</comment>
<evidence type="ECO:0000313" key="8">
    <source>
        <dbReference type="EMBL" id="QSQ28031.1"/>
    </source>
</evidence>
<keyword evidence="2 4" id="KW-0488">Methylation</keyword>
<comment type="PTM">
    <text evidence="4">Methylated by PrmC. Methylation increases the termination efficiency of RF2.</text>
</comment>
<dbReference type="HAMAP" id="MF_00094">
    <property type="entry name" value="Rel_fac_2"/>
    <property type="match status" value="1"/>
</dbReference>
<dbReference type="SMART" id="SM00937">
    <property type="entry name" value="PCRF"/>
    <property type="match status" value="1"/>
</dbReference>
<keyword evidence="9" id="KW-1185">Reference proteome</keyword>
<comment type="similarity">
    <text evidence="1 4">Belongs to the prokaryotic/mitochondrial release factor family.</text>
</comment>
<evidence type="ECO:0000313" key="9">
    <source>
        <dbReference type="Proteomes" id="UP000662747"/>
    </source>
</evidence>
<dbReference type="Pfam" id="PF00472">
    <property type="entry name" value="RF-1"/>
    <property type="match status" value="1"/>
</dbReference>
<dbReference type="Proteomes" id="UP000662747">
    <property type="component" value="Chromosome"/>
</dbReference>
<feature type="coiled-coil region" evidence="6">
    <location>
        <begin position="100"/>
        <end position="139"/>
    </location>
</feature>
<dbReference type="EMBL" id="CP071090">
    <property type="protein sequence ID" value="QSQ28031.1"/>
    <property type="molecule type" value="Genomic_DNA"/>
</dbReference>
<feature type="modified residue" description="N5-methylglutamine" evidence="4">
    <location>
        <position position="275"/>
    </location>
</feature>
<sequence>MTSFPSLNPFPSAARECAGSTRTTPWRTIRWRRSTASGSACWRSGGIFDLDRKRSRIALIERESTLPNFWDDNTKAQSLLKEKSTLEASVGAYDKVMRGLDDAQTLLELAAEANDEATAKEAEGSLESLEGEVAKLELARMLSGEQDRSNCFMDINAGAGGTDSMDWAAMLLRMYTRYCEEKGWKVEINDEVPGEEAGFKNVSLRIEGDFAYGYLKAEVGVHRLVRISPFDANARRQTAFASVDVYPEVDDAIQIDLPEKDIELKFIRGSGAGGQKVNKTSSTAQLRHLPTGIIVTTQTERSQSANKEMAFKILRGRLYELEMKKREAARDAAEAQKKDISFGSQIRSYVLAPYRMVKDLRTGVETGNVDSVLDGKLDDFVTAQLLGVKNPNRGAGAD</sequence>
<dbReference type="Gene3D" id="1.20.58.410">
    <property type="entry name" value="Release factor"/>
    <property type="match status" value="1"/>
</dbReference>
<reference evidence="8 9" key="1">
    <citation type="submission" date="2021-02" db="EMBL/GenBank/DDBJ databases">
        <title>De Novo genome assembly of isolated myxobacteria.</title>
        <authorList>
            <person name="Stevens D.C."/>
        </authorList>
    </citation>
    <scope>NUCLEOTIDE SEQUENCE [LARGE SCALE GENOMIC DNA]</scope>
    <source>
        <strain evidence="9">SCPEA02</strain>
    </source>
</reference>
<evidence type="ECO:0000256" key="1">
    <source>
        <dbReference type="ARBA" id="ARBA00010835"/>
    </source>
</evidence>
<dbReference type="Pfam" id="PF03462">
    <property type="entry name" value="PCRF"/>
    <property type="match status" value="1"/>
</dbReference>
<name>A0ABX7PC21_9BACT</name>
<feature type="domain" description="Peptide chain release factor" evidence="7">
    <location>
        <begin position="108"/>
        <end position="218"/>
    </location>
</feature>
<proteinExistence type="inferred from homology"/>
<evidence type="ECO:0000256" key="2">
    <source>
        <dbReference type="ARBA" id="ARBA00022481"/>
    </source>
</evidence>
<dbReference type="InterPro" id="IPR045853">
    <property type="entry name" value="Pep_chain_release_fac_I_sf"/>
</dbReference>
<evidence type="ECO:0000256" key="3">
    <source>
        <dbReference type="ARBA" id="ARBA00022917"/>
    </source>
</evidence>
<dbReference type="InterPro" id="IPR005139">
    <property type="entry name" value="PCRF"/>
</dbReference>
<dbReference type="SUPFAM" id="SSF75620">
    <property type="entry name" value="Release factor"/>
    <property type="match status" value="1"/>
</dbReference>
<dbReference type="NCBIfam" id="TIGR00020">
    <property type="entry name" value="prfB"/>
    <property type="match status" value="1"/>
</dbReference>
<dbReference type="PANTHER" id="PTHR43116">
    <property type="entry name" value="PEPTIDE CHAIN RELEASE FACTOR 2"/>
    <property type="match status" value="1"/>
</dbReference>
<dbReference type="Gene3D" id="3.30.70.1660">
    <property type="match status" value="1"/>
</dbReference>
<dbReference type="InterPro" id="IPR000352">
    <property type="entry name" value="Pep_chain_release_fac_I"/>
</dbReference>
<protein>
    <recommendedName>
        <fullName evidence="4 5">Peptide chain release factor 2</fullName>
        <shortName evidence="4">RF-2</shortName>
    </recommendedName>
</protein>
<comment type="subcellular location">
    <subcellularLocation>
        <location evidence="4">Cytoplasm</location>
    </subcellularLocation>
</comment>
<keyword evidence="4" id="KW-0963">Cytoplasm</keyword>
<evidence type="ECO:0000259" key="7">
    <source>
        <dbReference type="SMART" id="SM00937"/>
    </source>
</evidence>
<keyword evidence="6" id="KW-0175">Coiled coil</keyword>